<keyword evidence="4" id="KW-0186">Copper</keyword>
<dbReference type="Proteomes" id="UP000479132">
    <property type="component" value="Unassembled WGS sequence"/>
</dbReference>
<keyword evidence="1" id="KW-0813">Transport</keyword>
<dbReference type="InterPro" id="IPR050845">
    <property type="entry name" value="Cu-binding_ET"/>
</dbReference>
<dbReference type="GO" id="GO:0005507">
    <property type="term" value="F:copper ion binding"/>
    <property type="evidence" value="ECO:0007669"/>
    <property type="project" value="InterPro"/>
</dbReference>
<dbReference type="PANTHER" id="PTHR38439">
    <property type="entry name" value="AURACYANIN-B"/>
    <property type="match status" value="1"/>
</dbReference>
<dbReference type="RefSeq" id="WP_165265869.1">
    <property type="nucleotide sequence ID" value="NZ_JAALLS010000002.1"/>
</dbReference>
<evidence type="ECO:0000313" key="7">
    <source>
        <dbReference type="Proteomes" id="UP000479132"/>
    </source>
</evidence>
<dbReference type="InterPro" id="IPR033138">
    <property type="entry name" value="Cu_oxidase_CS"/>
</dbReference>
<comment type="caution">
    <text evidence="6">The sequence shown here is derived from an EMBL/GenBank/DDBJ whole genome shotgun (WGS) entry which is preliminary data.</text>
</comment>
<keyword evidence="3" id="KW-0249">Electron transport</keyword>
<keyword evidence="7" id="KW-1185">Reference proteome</keyword>
<evidence type="ECO:0000259" key="5">
    <source>
        <dbReference type="Pfam" id="PF00127"/>
    </source>
</evidence>
<name>A0A6M1T229_9BACT</name>
<dbReference type="AlphaFoldDB" id="A0A6M1T229"/>
<dbReference type="PROSITE" id="PS51257">
    <property type="entry name" value="PROKAR_LIPOPROTEIN"/>
    <property type="match status" value="1"/>
</dbReference>
<dbReference type="EMBL" id="JAALLS010000002">
    <property type="protein sequence ID" value="NGP87275.1"/>
    <property type="molecule type" value="Genomic_DNA"/>
</dbReference>
<gene>
    <name evidence="6" type="ORF">G3569_02820</name>
</gene>
<feature type="domain" description="Blue (type 1) copper" evidence="5">
    <location>
        <begin position="84"/>
        <end position="191"/>
    </location>
</feature>
<dbReference type="GO" id="GO:0009055">
    <property type="term" value="F:electron transfer activity"/>
    <property type="evidence" value="ECO:0007669"/>
    <property type="project" value="InterPro"/>
</dbReference>
<reference evidence="6 7" key="1">
    <citation type="submission" date="2020-02" db="EMBL/GenBank/DDBJ databases">
        <title>Aliifodinibius halophilus 2W32, complete genome.</title>
        <authorList>
            <person name="Li Y."/>
            <person name="Wu S."/>
        </authorList>
    </citation>
    <scope>NUCLEOTIDE SEQUENCE [LARGE SCALE GENOMIC DNA]</scope>
    <source>
        <strain evidence="6 7">2W32</strain>
    </source>
</reference>
<accession>A0A6M1T229</accession>
<sequence length="201" mass="21326">MKLLHTLIALSLMLFIGCGGESGDQQKTETPAQSEETEMASDDNVRTIEVIGTNQMKFVVEENEEGITVGDAVGSDGNLLLESISAEPGEEIRIKLTTKSDLPANAMAHNWILLTMEADGQAFATAASQAKDNDYIPADKKDQILAETGLAAGGETVEVTFTAPEEPGDYEYICSFAGHYAAGMKGMLKVEGSEETGGEEG</sequence>
<dbReference type="PANTHER" id="PTHR38439:SF2">
    <property type="entry name" value="OUTER MEMBRANE PROTEIN H.8"/>
    <property type="match status" value="1"/>
</dbReference>
<evidence type="ECO:0000256" key="3">
    <source>
        <dbReference type="ARBA" id="ARBA00022982"/>
    </source>
</evidence>
<keyword evidence="2" id="KW-0479">Metal-binding</keyword>
<dbReference type="InterPro" id="IPR008972">
    <property type="entry name" value="Cupredoxin"/>
</dbReference>
<proteinExistence type="predicted"/>
<protein>
    <recommendedName>
        <fullName evidence="5">Blue (type 1) copper domain-containing protein</fullName>
    </recommendedName>
</protein>
<dbReference type="Pfam" id="PF00127">
    <property type="entry name" value="Copper-bind"/>
    <property type="match status" value="1"/>
</dbReference>
<dbReference type="Gene3D" id="2.60.40.420">
    <property type="entry name" value="Cupredoxins - blue copper proteins"/>
    <property type="match status" value="1"/>
</dbReference>
<evidence type="ECO:0000256" key="4">
    <source>
        <dbReference type="ARBA" id="ARBA00023008"/>
    </source>
</evidence>
<dbReference type="PROSITE" id="PS00079">
    <property type="entry name" value="MULTICOPPER_OXIDASE1"/>
    <property type="match status" value="1"/>
</dbReference>
<evidence type="ECO:0000256" key="2">
    <source>
        <dbReference type="ARBA" id="ARBA00022723"/>
    </source>
</evidence>
<organism evidence="6 7">
    <name type="scientific">Fodinibius halophilus</name>
    <dbReference type="NCBI Taxonomy" id="1736908"/>
    <lineage>
        <taxon>Bacteria</taxon>
        <taxon>Pseudomonadati</taxon>
        <taxon>Balneolota</taxon>
        <taxon>Balneolia</taxon>
        <taxon>Balneolales</taxon>
        <taxon>Balneolaceae</taxon>
        <taxon>Fodinibius</taxon>
    </lineage>
</organism>
<evidence type="ECO:0000313" key="6">
    <source>
        <dbReference type="EMBL" id="NGP87275.1"/>
    </source>
</evidence>
<dbReference type="SUPFAM" id="SSF49503">
    <property type="entry name" value="Cupredoxins"/>
    <property type="match status" value="1"/>
</dbReference>
<dbReference type="InterPro" id="IPR000923">
    <property type="entry name" value="BlueCu_1"/>
</dbReference>
<evidence type="ECO:0000256" key="1">
    <source>
        <dbReference type="ARBA" id="ARBA00022448"/>
    </source>
</evidence>